<reference evidence="2" key="1">
    <citation type="submission" date="2020-08" db="EMBL/GenBank/DDBJ databases">
        <title>Ramlibacter sp. GTP1 16S ribosomal RNA gene genome sequencing and assembly.</title>
        <authorList>
            <person name="Kang M."/>
        </authorList>
    </citation>
    <scope>NUCLEOTIDE SEQUENCE</scope>
    <source>
        <strain evidence="2">GTP1</strain>
    </source>
</reference>
<accession>A0A923S7R4</accession>
<sequence length="383" mass="42212">MDSFSSDLAELLAGAGPAGLAADELARRSPQVSRSTLNRRLAGLVRSGVVRVTGAGRSTRYVSASPLTRADIDAWFATPPHLRPLAVFKEELLQPEPNIAPDKAQRCEAIQAIANKVDKRFLTNFLVDFSWGSSLLEGSSYSALDTQALIEYGQKNNEKPTADAVLVLDHKTAVEYLWKHRELSAQNVCAMHALLTHDHGLPDVADSDHFLPEHQRGKPREYEEVNLGSSAYLPPFRPGTGFARQALDRIIEQARALHPVEAALYLMTRIPYVQVFANGNKRASRLAANAALMSGGLLPFSFADVDKAEYIRGMAAFYELGSTLVIEQTFIHGYVRSVIRGSDIPVRMRTRGFDVEGVATELVDFINTGRKPQGERARIFLRV</sequence>
<gene>
    <name evidence="2" type="ORF">H8R02_23050</name>
</gene>
<dbReference type="Gene3D" id="1.10.10.10">
    <property type="entry name" value="Winged helix-like DNA-binding domain superfamily/Winged helix DNA-binding domain"/>
    <property type="match status" value="1"/>
</dbReference>
<dbReference type="AlphaFoldDB" id="A0A923S7R4"/>
<evidence type="ECO:0000313" key="3">
    <source>
        <dbReference type="Proteomes" id="UP000596827"/>
    </source>
</evidence>
<dbReference type="InterPro" id="IPR036390">
    <property type="entry name" value="WH_DNA-bd_sf"/>
</dbReference>
<keyword evidence="3" id="KW-1185">Reference proteome</keyword>
<dbReference type="SUPFAM" id="SSF140931">
    <property type="entry name" value="Fic-like"/>
    <property type="match status" value="1"/>
</dbReference>
<evidence type="ECO:0000259" key="1">
    <source>
        <dbReference type="PROSITE" id="PS51459"/>
    </source>
</evidence>
<dbReference type="InterPro" id="IPR036388">
    <property type="entry name" value="WH-like_DNA-bd_sf"/>
</dbReference>
<dbReference type="Pfam" id="PF02661">
    <property type="entry name" value="Fic"/>
    <property type="match status" value="1"/>
</dbReference>
<dbReference type="RefSeq" id="WP_187083849.1">
    <property type="nucleotide sequence ID" value="NZ_JACORU010000010.1"/>
</dbReference>
<organism evidence="2 3">
    <name type="scientific">Ramlibacter albus</name>
    <dbReference type="NCBI Taxonomy" id="2079448"/>
    <lineage>
        <taxon>Bacteria</taxon>
        <taxon>Pseudomonadati</taxon>
        <taxon>Pseudomonadota</taxon>
        <taxon>Betaproteobacteria</taxon>
        <taxon>Burkholderiales</taxon>
        <taxon>Comamonadaceae</taxon>
        <taxon>Ramlibacter</taxon>
    </lineage>
</organism>
<dbReference type="InterPro" id="IPR040198">
    <property type="entry name" value="Fido_containing"/>
</dbReference>
<dbReference type="InterPro" id="IPR036597">
    <property type="entry name" value="Fido-like_dom_sf"/>
</dbReference>
<dbReference type="Gene3D" id="1.10.3290.10">
    <property type="entry name" value="Fido-like domain"/>
    <property type="match status" value="1"/>
</dbReference>
<name>A0A923S7R4_9BURK</name>
<dbReference type="PANTHER" id="PTHR13504:SF38">
    <property type="entry name" value="FIDO DOMAIN-CONTAINING PROTEIN"/>
    <property type="match status" value="1"/>
</dbReference>
<dbReference type="EMBL" id="JACORU010000010">
    <property type="protein sequence ID" value="MBC5767362.1"/>
    <property type="molecule type" value="Genomic_DNA"/>
</dbReference>
<dbReference type="Proteomes" id="UP000596827">
    <property type="component" value="Unassembled WGS sequence"/>
</dbReference>
<dbReference type="PANTHER" id="PTHR13504">
    <property type="entry name" value="FIDO DOMAIN-CONTAINING PROTEIN DDB_G0283145"/>
    <property type="match status" value="1"/>
</dbReference>
<feature type="domain" description="Fido" evidence="1">
    <location>
        <begin position="183"/>
        <end position="336"/>
    </location>
</feature>
<dbReference type="PROSITE" id="PS51459">
    <property type="entry name" value="FIDO"/>
    <property type="match status" value="1"/>
</dbReference>
<dbReference type="SUPFAM" id="SSF46785">
    <property type="entry name" value="Winged helix' DNA-binding domain"/>
    <property type="match status" value="1"/>
</dbReference>
<dbReference type="InterPro" id="IPR003812">
    <property type="entry name" value="Fido"/>
</dbReference>
<evidence type="ECO:0000313" key="2">
    <source>
        <dbReference type="EMBL" id="MBC5767362.1"/>
    </source>
</evidence>
<proteinExistence type="predicted"/>
<protein>
    <submittedName>
        <fullName evidence="2">Fic family protein</fullName>
    </submittedName>
</protein>
<comment type="caution">
    <text evidence="2">The sequence shown here is derived from an EMBL/GenBank/DDBJ whole genome shotgun (WGS) entry which is preliminary data.</text>
</comment>